<dbReference type="PROSITE" id="PS50943">
    <property type="entry name" value="HTH_CROC1"/>
    <property type="match status" value="1"/>
</dbReference>
<evidence type="ECO:0000259" key="1">
    <source>
        <dbReference type="PROSITE" id="PS50943"/>
    </source>
</evidence>
<dbReference type="Proteomes" id="UP001479933">
    <property type="component" value="Chromosome"/>
</dbReference>
<dbReference type="Pfam" id="PF17765">
    <property type="entry name" value="MLTR_LBD"/>
    <property type="match status" value="1"/>
</dbReference>
<reference evidence="2 3" key="1">
    <citation type="journal article" date="2023" name="Virus Evol.">
        <title>Computational host range prediction-The good, the bad, and the ugly.</title>
        <authorList>
            <person name="Howell A.A."/>
            <person name="Versoza C.J."/>
            <person name="Pfeifer S.P."/>
        </authorList>
    </citation>
    <scope>NUCLEOTIDE SEQUENCE [LARGE SCALE GENOMIC DNA]</scope>
    <source>
        <strain evidence="2 3">1610/1b</strain>
    </source>
</reference>
<feature type="domain" description="HTH cro/C1-type" evidence="1">
    <location>
        <begin position="37"/>
        <end position="84"/>
    </location>
</feature>
<dbReference type="CDD" id="cd00093">
    <property type="entry name" value="HTH_XRE"/>
    <property type="match status" value="1"/>
</dbReference>
<dbReference type="SUPFAM" id="SSF47413">
    <property type="entry name" value="lambda repressor-like DNA-binding domains"/>
    <property type="match status" value="1"/>
</dbReference>
<dbReference type="PANTHER" id="PTHR35010">
    <property type="entry name" value="BLL4672 PROTEIN-RELATED"/>
    <property type="match status" value="1"/>
</dbReference>
<gene>
    <name evidence="2" type="ORF">RVF87_20435</name>
</gene>
<proteinExistence type="predicted"/>
<dbReference type="Gene3D" id="3.30.450.180">
    <property type="match status" value="1"/>
</dbReference>
<dbReference type="InterPro" id="IPR010982">
    <property type="entry name" value="Lambda_DNA-bd_dom_sf"/>
</dbReference>
<accession>A0ABZ2U3B8</accession>
<dbReference type="InterPro" id="IPR001387">
    <property type="entry name" value="Cro/C1-type_HTH"/>
</dbReference>
<evidence type="ECO:0000313" key="3">
    <source>
        <dbReference type="Proteomes" id="UP001479933"/>
    </source>
</evidence>
<protein>
    <submittedName>
        <fullName evidence="2">Helix-turn-helix transcriptional regulator</fullName>
    </submittedName>
</protein>
<organism evidence="2 3">
    <name type="scientific">Gordonia hydrophobica</name>
    <dbReference type="NCBI Taxonomy" id="40516"/>
    <lineage>
        <taxon>Bacteria</taxon>
        <taxon>Bacillati</taxon>
        <taxon>Actinomycetota</taxon>
        <taxon>Actinomycetes</taxon>
        <taxon>Mycobacteriales</taxon>
        <taxon>Gordoniaceae</taxon>
        <taxon>Gordonia</taxon>
    </lineage>
</organism>
<evidence type="ECO:0000313" key="2">
    <source>
        <dbReference type="EMBL" id="WYY07329.1"/>
    </source>
</evidence>
<name>A0ABZ2U3B8_9ACTN</name>
<sequence>MEISREIRDFLMSRRGRVTPEMVGLPYVGGGDRRVPGLRREEVAMLAGVSVEYYTRLERGGLGGASESVLEALARVLQLDHDERAHLYNLARTARSSPRVSRRPRQEPAVTAAVQQVIDSMTVPAVVQNARMDLIAANDLGRALYPGPFSMTGQPNFARFAFLDSRAQDFYSDYDGARNFTVSVLRAAAGRDPLDEKLSDMIGELAARSDDFAARWGKYNVHRHSQGRKTFHHPGVGTLDLIYTDLALPGDPTVSITTYTSAPDSSTADALSLLGAWSRTLRT</sequence>
<dbReference type="InterPro" id="IPR041413">
    <property type="entry name" value="MLTR_LBD"/>
</dbReference>
<dbReference type="Gene3D" id="1.10.260.40">
    <property type="entry name" value="lambda repressor-like DNA-binding domains"/>
    <property type="match status" value="1"/>
</dbReference>
<dbReference type="Pfam" id="PF13560">
    <property type="entry name" value="HTH_31"/>
    <property type="match status" value="1"/>
</dbReference>
<keyword evidence="3" id="KW-1185">Reference proteome</keyword>
<dbReference type="RefSeq" id="WP_066169594.1">
    <property type="nucleotide sequence ID" value="NZ_CP136137.1"/>
</dbReference>
<dbReference type="EMBL" id="CP136137">
    <property type="protein sequence ID" value="WYY07329.1"/>
    <property type="molecule type" value="Genomic_DNA"/>
</dbReference>
<dbReference type="PANTHER" id="PTHR35010:SF2">
    <property type="entry name" value="BLL4672 PROTEIN"/>
    <property type="match status" value="1"/>
</dbReference>
<dbReference type="SMART" id="SM00530">
    <property type="entry name" value="HTH_XRE"/>
    <property type="match status" value="1"/>
</dbReference>